<reference evidence="4" key="2">
    <citation type="submission" date="2019-01" db="UniProtKB">
        <authorList>
            <consortium name="EnsemblPlants"/>
        </authorList>
    </citation>
    <scope>IDENTIFICATION</scope>
    <source>
        <strain evidence="4">cv. Heinz 1706</strain>
    </source>
</reference>
<name>A0A3Q7HDD7_SOLLC</name>
<dbReference type="InterPro" id="IPR051343">
    <property type="entry name" value="G-type_lectin_kinases/EP1-like"/>
</dbReference>
<dbReference type="InterPro" id="IPR001480">
    <property type="entry name" value="Bulb-type_lectin_dom"/>
</dbReference>
<keyword evidence="5" id="KW-1185">Reference proteome</keyword>
<dbReference type="InterPro" id="IPR036426">
    <property type="entry name" value="Bulb-type_lectin_dom_sf"/>
</dbReference>
<dbReference type="Proteomes" id="UP000004994">
    <property type="component" value="Chromosome 7"/>
</dbReference>
<dbReference type="PROSITE" id="PS50927">
    <property type="entry name" value="BULB_LECTIN"/>
    <property type="match status" value="1"/>
</dbReference>
<evidence type="ECO:0000259" key="3">
    <source>
        <dbReference type="PROSITE" id="PS50927"/>
    </source>
</evidence>
<dbReference type="Gene3D" id="2.90.10.10">
    <property type="entry name" value="Bulb-type lectin domain"/>
    <property type="match status" value="1"/>
</dbReference>
<evidence type="ECO:0000256" key="2">
    <source>
        <dbReference type="ARBA" id="ARBA00023180"/>
    </source>
</evidence>
<dbReference type="SUPFAM" id="SSF51110">
    <property type="entry name" value="alpha-D-mannose-specific plant lectins"/>
    <property type="match status" value="1"/>
</dbReference>
<dbReference type="AlphaFoldDB" id="A0A3Q7HDD7"/>
<evidence type="ECO:0000313" key="4">
    <source>
        <dbReference type="EnsemblPlants" id="Solyc07g055383.1.1"/>
    </source>
</evidence>
<dbReference type="Gramene" id="Solyc07g055383.1.1">
    <property type="protein sequence ID" value="Solyc07g055383.1.1"/>
    <property type="gene ID" value="Solyc07g055383.1"/>
</dbReference>
<dbReference type="PANTHER" id="PTHR47976:SF53">
    <property type="entry name" value="RECEPTOR-LIKE SERINE_THREONINE-PROTEIN KINASE"/>
    <property type="match status" value="1"/>
</dbReference>
<dbReference type="STRING" id="4081.A0A3Q7HDD7"/>
<dbReference type="InParanoid" id="A0A3Q7HDD7"/>
<sequence length="216" mass="23578">MLAQDSSVASTAKTMPPNVFLVSLCQDGNLVLTDSDGTPVWSTNTTGKSVSGLNMTETGNLVLFDKDNQTIWQSFNHPTDTLLPEQSLVSGRKITASVSSDNSSQDNPYFSFDGDTFTALHPTNSTAQFVKIEPNGHLKVYQWSVMDWNELDITAERVGNCGYPMVCGRYSICTNNGQCACPPQENFFRPSSERKPDLGCSQLTSIYCNSCSTIVS</sequence>
<dbReference type="PANTHER" id="PTHR47976">
    <property type="entry name" value="G-TYPE LECTIN S-RECEPTOR-LIKE SERINE/THREONINE-PROTEIN KINASE SD2-5"/>
    <property type="match status" value="1"/>
</dbReference>
<feature type="domain" description="Bulb-type lectin" evidence="3">
    <location>
        <begin position="1"/>
        <end position="76"/>
    </location>
</feature>
<organism evidence="4">
    <name type="scientific">Solanum lycopersicum</name>
    <name type="common">Tomato</name>
    <name type="synonym">Lycopersicon esculentum</name>
    <dbReference type="NCBI Taxonomy" id="4081"/>
    <lineage>
        <taxon>Eukaryota</taxon>
        <taxon>Viridiplantae</taxon>
        <taxon>Streptophyta</taxon>
        <taxon>Embryophyta</taxon>
        <taxon>Tracheophyta</taxon>
        <taxon>Spermatophyta</taxon>
        <taxon>Magnoliopsida</taxon>
        <taxon>eudicotyledons</taxon>
        <taxon>Gunneridae</taxon>
        <taxon>Pentapetalae</taxon>
        <taxon>asterids</taxon>
        <taxon>lamiids</taxon>
        <taxon>Solanales</taxon>
        <taxon>Solanaceae</taxon>
        <taxon>Solanoideae</taxon>
        <taxon>Solaneae</taxon>
        <taxon>Solanum</taxon>
        <taxon>Solanum subgen. Lycopersicon</taxon>
    </lineage>
</organism>
<reference evidence="4" key="1">
    <citation type="journal article" date="2012" name="Nature">
        <title>The tomato genome sequence provides insights into fleshy fruit evolution.</title>
        <authorList>
            <consortium name="Tomato Genome Consortium"/>
        </authorList>
    </citation>
    <scope>NUCLEOTIDE SEQUENCE [LARGE SCALE GENOMIC DNA]</scope>
    <source>
        <strain evidence="4">cv. Heinz 1706</strain>
    </source>
</reference>
<dbReference type="OMA" id="YESDMEI"/>
<keyword evidence="2" id="KW-0325">Glycoprotein</keyword>
<keyword evidence="1" id="KW-0732">Signal</keyword>
<protein>
    <recommendedName>
        <fullName evidence="3">Bulb-type lectin domain-containing protein</fullName>
    </recommendedName>
</protein>
<proteinExistence type="predicted"/>
<evidence type="ECO:0000256" key="1">
    <source>
        <dbReference type="ARBA" id="ARBA00022729"/>
    </source>
</evidence>
<evidence type="ECO:0000313" key="5">
    <source>
        <dbReference type="Proteomes" id="UP000004994"/>
    </source>
</evidence>
<dbReference type="EnsemblPlants" id="Solyc07g055383.1.1">
    <property type="protein sequence ID" value="Solyc07g055383.1.1"/>
    <property type="gene ID" value="Solyc07g055383.1"/>
</dbReference>
<dbReference type="Pfam" id="PF01453">
    <property type="entry name" value="B_lectin"/>
    <property type="match status" value="1"/>
</dbReference>
<accession>A0A3Q7HDD7</accession>